<name>A0A9K3IMB3_HELAN</name>
<dbReference type="Gramene" id="mRNA:HanXRQr2_Chr07g0300811">
    <property type="protein sequence ID" value="mRNA:HanXRQr2_Chr07g0300811"/>
    <property type="gene ID" value="HanXRQr2_Chr07g0300811"/>
</dbReference>
<sequence>MGQPGFSKIWEAMNVCKNVIGQREQEMQTFTLLLLQWLLLALRLVSLWV</sequence>
<dbReference type="Proteomes" id="UP000215914">
    <property type="component" value="Unassembled WGS sequence"/>
</dbReference>
<evidence type="ECO:0000313" key="2">
    <source>
        <dbReference type="Proteomes" id="UP000215914"/>
    </source>
</evidence>
<organism evidence="1 2">
    <name type="scientific">Helianthus annuus</name>
    <name type="common">Common sunflower</name>
    <dbReference type="NCBI Taxonomy" id="4232"/>
    <lineage>
        <taxon>Eukaryota</taxon>
        <taxon>Viridiplantae</taxon>
        <taxon>Streptophyta</taxon>
        <taxon>Embryophyta</taxon>
        <taxon>Tracheophyta</taxon>
        <taxon>Spermatophyta</taxon>
        <taxon>Magnoliopsida</taxon>
        <taxon>eudicotyledons</taxon>
        <taxon>Gunneridae</taxon>
        <taxon>Pentapetalae</taxon>
        <taxon>asterids</taxon>
        <taxon>campanulids</taxon>
        <taxon>Asterales</taxon>
        <taxon>Asteraceae</taxon>
        <taxon>Asteroideae</taxon>
        <taxon>Heliantheae alliance</taxon>
        <taxon>Heliantheae</taxon>
        <taxon>Helianthus</taxon>
    </lineage>
</organism>
<evidence type="ECO:0000313" key="1">
    <source>
        <dbReference type="EMBL" id="KAF5799111.1"/>
    </source>
</evidence>
<dbReference type="EMBL" id="MNCJ02000322">
    <property type="protein sequence ID" value="KAF5799111.1"/>
    <property type="molecule type" value="Genomic_DNA"/>
</dbReference>
<comment type="caution">
    <text evidence="1">The sequence shown here is derived from an EMBL/GenBank/DDBJ whole genome shotgun (WGS) entry which is preliminary data.</text>
</comment>
<dbReference type="AlphaFoldDB" id="A0A9K3IMB3"/>
<gene>
    <name evidence="1" type="ORF">HanXRQr2_Chr07g0300811</name>
</gene>
<accession>A0A9K3IMB3</accession>
<proteinExistence type="predicted"/>
<reference evidence="1" key="2">
    <citation type="submission" date="2020-06" db="EMBL/GenBank/DDBJ databases">
        <title>Helianthus annuus Genome sequencing and assembly Release 2.</title>
        <authorList>
            <person name="Gouzy J."/>
            <person name="Langlade N."/>
            <person name="Munos S."/>
        </authorList>
    </citation>
    <scope>NUCLEOTIDE SEQUENCE</scope>
    <source>
        <tissue evidence="1">Leaves</tissue>
    </source>
</reference>
<reference evidence="1" key="1">
    <citation type="journal article" date="2017" name="Nature">
        <title>The sunflower genome provides insights into oil metabolism, flowering and Asterid evolution.</title>
        <authorList>
            <person name="Badouin H."/>
            <person name="Gouzy J."/>
            <person name="Grassa C.J."/>
            <person name="Murat F."/>
            <person name="Staton S.E."/>
            <person name="Cottret L."/>
            <person name="Lelandais-Briere C."/>
            <person name="Owens G.L."/>
            <person name="Carrere S."/>
            <person name="Mayjonade B."/>
            <person name="Legrand L."/>
            <person name="Gill N."/>
            <person name="Kane N.C."/>
            <person name="Bowers J.E."/>
            <person name="Hubner S."/>
            <person name="Bellec A."/>
            <person name="Berard A."/>
            <person name="Berges H."/>
            <person name="Blanchet N."/>
            <person name="Boniface M.C."/>
            <person name="Brunel D."/>
            <person name="Catrice O."/>
            <person name="Chaidir N."/>
            <person name="Claudel C."/>
            <person name="Donnadieu C."/>
            <person name="Faraut T."/>
            <person name="Fievet G."/>
            <person name="Helmstetter N."/>
            <person name="King M."/>
            <person name="Knapp S.J."/>
            <person name="Lai Z."/>
            <person name="Le Paslier M.C."/>
            <person name="Lippi Y."/>
            <person name="Lorenzon L."/>
            <person name="Mandel J.R."/>
            <person name="Marage G."/>
            <person name="Marchand G."/>
            <person name="Marquand E."/>
            <person name="Bret-Mestries E."/>
            <person name="Morien E."/>
            <person name="Nambeesan S."/>
            <person name="Nguyen T."/>
            <person name="Pegot-Espagnet P."/>
            <person name="Pouilly N."/>
            <person name="Raftis F."/>
            <person name="Sallet E."/>
            <person name="Schiex T."/>
            <person name="Thomas J."/>
            <person name="Vandecasteele C."/>
            <person name="Vares D."/>
            <person name="Vear F."/>
            <person name="Vautrin S."/>
            <person name="Crespi M."/>
            <person name="Mangin B."/>
            <person name="Burke J.M."/>
            <person name="Salse J."/>
            <person name="Munos S."/>
            <person name="Vincourt P."/>
            <person name="Rieseberg L.H."/>
            <person name="Langlade N.B."/>
        </authorList>
    </citation>
    <scope>NUCLEOTIDE SEQUENCE</scope>
    <source>
        <tissue evidence="1">Leaves</tissue>
    </source>
</reference>
<protein>
    <submittedName>
        <fullName evidence="1">Uncharacterized protein</fullName>
    </submittedName>
</protein>
<keyword evidence="2" id="KW-1185">Reference proteome</keyword>